<dbReference type="Pfam" id="PF04892">
    <property type="entry name" value="VanZ"/>
    <property type="match status" value="1"/>
</dbReference>
<protein>
    <submittedName>
        <fullName evidence="3">Integral membrane protein</fullName>
    </submittedName>
</protein>
<evidence type="ECO:0000259" key="2">
    <source>
        <dbReference type="Pfam" id="PF04892"/>
    </source>
</evidence>
<gene>
    <name evidence="3" type="ORF">LFUMFP_10060</name>
</gene>
<evidence type="ECO:0000313" key="3">
    <source>
        <dbReference type="EMBL" id="SPC35880.1"/>
    </source>
</evidence>
<accession>A0A2N9DSZ8</accession>
<feature type="transmembrane region" description="Helical" evidence="1">
    <location>
        <begin position="20"/>
        <end position="46"/>
    </location>
</feature>
<evidence type="ECO:0000313" key="4">
    <source>
        <dbReference type="Proteomes" id="UP000238739"/>
    </source>
</evidence>
<feature type="domain" description="VanZ-like" evidence="2">
    <location>
        <begin position="2"/>
        <end position="47"/>
    </location>
</feature>
<keyword evidence="1" id="KW-1133">Transmembrane helix</keyword>
<proteinExistence type="predicted"/>
<keyword evidence="1" id="KW-0812">Transmembrane</keyword>
<organism evidence="3 4">
    <name type="scientific">Latilactobacillus fuchuensis</name>
    <dbReference type="NCBI Taxonomy" id="164393"/>
    <lineage>
        <taxon>Bacteria</taxon>
        <taxon>Bacillati</taxon>
        <taxon>Bacillota</taxon>
        <taxon>Bacilli</taxon>
        <taxon>Lactobacillales</taxon>
        <taxon>Lactobacillaceae</taxon>
        <taxon>Latilactobacillus</taxon>
    </lineage>
</organism>
<comment type="caution">
    <text evidence="3">The sequence shown here is derived from an EMBL/GenBank/DDBJ whole genome shotgun (WGS) entry which is preliminary data.</text>
</comment>
<evidence type="ECO:0000256" key="1">
    <source>
        <dbReference type="SAM" id="Phobius"/>
    </source>
</evidence>
<keyword evidence="1" id="KW-0472">Membrane</keyword>
<dbReference type="Proteomes" id="UP000238739">
    <property type="component" value="Unassembled WGS sequence"/>
</dbReference>
<sequence length="58" mass="6371">MKQTIAIAGFTILGIEILQYAFYLGTFAVSDILLNGLGCLIGFYLATRLEKRVNIKSS</sequence>
<dbReference type="RefSeq" id="WP_233210601.1">
    <property type="nucleotide sequence ID" value="NZ_LT984417.1"/>
</dbReference>
<keyword evidence="4" id="KW-1185">Reference proteome</keyword>
<dbReference type="EMBL" id="OGVC01000001">
    <property type="protein sequence ID" value="SPC35880.1"/>
    <property type="molecule type" value="Genomic_DNA"/>
</dbReference>
<name>A0A2N9DSZ8_9LACO</name>
<dbReference type="AlphaFoldDB" id="A0A2N9DSZ8"/>
<dbReference type="InterPro" id="IPR006976">
    <property type="entry name" value="VanZ-like"/>
</dbReference>
<reference evidence="3" key="1">
    <citation type="submission" date="2018-01" db="EMBL/GenBank/DDBJ databases">
        <authorList>
            <person name="Chaillou S."/>
        </authorList>
    </citation>
    <scope>NUCLEOTIDE SEQUENCE [LARGE SCALE GENOMIC DNA]</scope>
    <source>
        <strain evidence="3">MFPC41A2801</strain>
    </source>
</reference>